<feature type="compositionally biased region" description="Polar residues" evidence="1">
    <location>
        <begin position="105"/>
        <end position="115"/>
    </location>
</feature>
<feature type="compositionally biased region" description="Polar residues" evidence="1">
    <location>
        <begin position="45"/>
        <end position="76"/>
    </location>
</feature>
<dbReference type="Pfam" id="PF02205">
    <property type="entry name" value="WH2"/>
    <property type="match status" value="1"/>
</dbReference>
<evidence type="ECO:0000259" key="2">
    <source>
        <dbReference type="Pfam" id="PF02205"/>
    </source>
</evidence>
<feature type="compositionally biased region" description="Polar residues" evidence="1">
    <location>
        <begin position="152"/>
        <end position="167"/>
    </location>
</feature>
<dbReference type="Proteomes" id="UP000693946">
    <property type="component" value="Linkage Group LG1"/>
</dbReference>
<name>A0AAV6T6Y0_SOLSE</name>
<sequence>MTLLSWIREWIQQKRMKLRDSTVPSNRNRSVELPLVHVASPPFSPLSTVTSGGDNSLSSNVSKLTLQSPIRVSTKQMEQRDNTNVPPPPPSQPPNPPRTTPLPSMVTSSGDNSLPSHEDKSIQPSQIREDNQWWRVRKRDSTTVLPRPPPLSTFTSNMDSSLPSHRNRSSLLRQIREGTQPEHVEQNDNTGIPPASSPLPPSQGSLLPPPTHALVSTTPPLPPPDSSASSPLLSTVTCIGDNSLSSYENKLILLNQIREGIKLKTVVQRDRAAVHTPPAPPLSMVTSRGDDRDGLQVQAQNRVQLTPRGDTIHWNPSTAAPSADIAAVLINVMNKRRQAMVDYTEVSDDCDDDRWDN</sequence>
<dbReference type="InterPro" id="IPR003124">
    <property type="entry name" value="WH2_dom"/>
</dbReference>
<dbReference type="AlphaFoldDB" id="A0AAV6T6Y0"/>
<feature type="compositionally biased region" description="Basic and acidic residues" evidence="1">
    <location>
        <begin position="116"/>
        <end position="132"/>
    </location>
</feature>
<feature type="domain" description="WH2" evidence="2">
    <location>
        <begin position="253"/>
        <end position="271"/>
    </location>
</feature>
<evidence type="ECO:0000313" key="4">
    <source>
        <dbReference type="Proteomes" id="UP000693946"/>
    </source>
</evidence>
<evidence type="ECO:0000256" key="1">
    <source>
        <dbReference type="SAM" id="MobiDB-lite"/>
    </source>
</evidence>
<evidence type="ECO:0000313" key="3">
    <source>
        <dbReference type="EMBL" id="KAG7525165.1"/>
    </source>
</evidence>
<gene>
    <name evidence="3" type="ORF">JOB18_022982</name>
</gene>
<feature type="region of interest" description="Disordered" evidence="1">
    <location>
        <begin position="39"/>
        <end position="167"/>
    </location>
</feature>
<proteinExistence type="predicted"/>
<feature type="compositionally biased region" description="Pro residues" evidence="1">
    <location>
        <begin position="195"/>
        <end position="211"/>
    </location>
</feature>
<feature type="region of interest" description="Disordered" evidence="1">
    <location>
        <begin position="180"/>
        <end position="229"/>
    </location>
</feature>
<keyword evidence="4" id="KW-1185">Reference proteome</keyword>
<dbReference type="GO" id="GO:0003779">
    <property type="term" value="F:actin binding"/>
    <property type="evidence" value="ECO:0007669"/>
    <property type="project" value="InterPro"/>
</dbReference>
<comment type="caution">
    <text evidence="3">The sequence shown here is derived from an EMBL/GenBank/DDBJ whole genome shotgun (WGS) entry which is preliminary data.</text>
</comment>
<organism evidence="3 4">
    <name type="scientific">Solea senegalensis</name>
    <name type="common">Senegalese sole</name>
    <dbReference type="NCBI Taxonomy" id="28829"/>
    <lineage>
        <taxon>Eukaryota</taxon>
        <taxon>Metazoa</taxon>
        <taxon>Chordata</taxon>
        <taxon>Craniata</taxon>
        <taxon>Vertebrata</taxon>
        <taxon>Euteleostomi</taxon>
        <taxon>Actinopterygii</taxon>
        <taxon>Neopterygii</taxon>
        <taxon>Teleostei</taxon>
        <taxon>Neoteleostei</taxon>
        <taxon>Acanthomorphata</taxon>
        <taxon>Carangaria</taxon>
        <taxon>Pleuronectiformes</taxon>
        <taxon>Pleuronectoidei</taxon>
        <taxon>Soleidae</taxon>
        <taxon>Solea</taxon>
    </lineage>
</organism>
<feature type="compositionally biased region" description="Pro residues" evidence="1">
    <location>
        <begin position="85"/>
        <end position="100"/>
    </location>
</feature>
<reference evidence="3 4" key="1">
    <citation type="journal article" date="2021" name="Sci. Rep.">
        <title>Chromosome anchoring in Senegalese sole (Solea senegalensis) reveals sex-associated markers and genome rearrangements in flatfish.</title>
        <authorList>
            <person name="Guerrero-Cozar I."/>
            <person name="Gomez-Garrido J."/>
            <person name="Berbel C."/>
            <person name="Martinez-Blanch J.F."/>
            <person name="Alioto T."/>
            <person name="Claros M.G."/>
            <person name="Gagnaire P.A."/>
            <person name="Manchado M."/>
        </authorList>
    </citation>
    <scope>NUCLEOTIDE SEQUENCE [LARGE SCALE GENOMIC DNA]</scope>
    <source>
        <strain evidence="3">Sse05_10M</strain>
    </source>
</reference>
<dbReference type="EMBL" id="JAGKHQ010000001">
    <property type="protein sequence ID" value="KAG7525165.1"/>
    <property type="molecule type" value="Genomic_DNA"/>
</dbReference>
<accession>A0AAV6T6Y0</accession>
<protein>
    <submittedName>
        <fullName evidence="3">Neural Wiskott-Aldrich syndrome protein-like</fullName>
    </submittedName>
</protein>